<organism evidence="1 2">
    <name type="scientific">Streptomyces chrestomyceticus JCM 4735</name>
    <dbReference type="NCBI Taxonomy" id="1306181"/>
    <lineage>
        <taxon>Bacteria</taxon>
        <taxon>Bacillati</taxon>
        <taxon>Actinomycetota</taxon>
        <taxon>Actinomycetes</taxon>
        <taxon>Kitasatosporales</taxon>
        <taxon>Streptomycetaceae</taxon>
        <taxon>Streptomyces</taxon>
    </lineage>
</organism>
<comment type="caution">
    <text evidence="1">The sequence shown here is derived from an EMBL/GenBank/DDBJ whole genome shotgun (WGS) entry which is preliminary data.</text>
</comment>
<proteinExistence type="predicted"/>
<sequence>MTGDVRRKRIDRLLHAVRLCEDRTEPLDEAVTDALPKLLERLGEEPAAGAGTLTQTARDWSDRLAGKQPLRPCTCTRHIG</sequence>
<reference evidence="1 2" key="1">
    <citation type="submission" date="2018-11" db="EMBL/GenBank/DDBJ databases">
        <title>Whole genome sequence of Streptomyces chrestomyceticus NBRC 13444(T).</title>
        <authorList>
            <person name="Komaki H."/>
            <person name="Tamura T."/>
        </authorList>
    </citation>
    <scope>NUCLEOTIDE SEQUENCE [LARGE SCALE GENOMIC DNA]</scope>
    <source>
        <strain evidence="1 2">NBRC 13444</strain>
    </source>
</reference>
<evidence type="ECO:0000313" key="2">
    <source>
        <dbReference type="Proteomes" id="UP000287830"/>
    </source>
</evidence>
<dbReference type="Proteomes" id="UP000287830">
    <property type="component" value="Unassembled WGS sequence"/>
</dbReference>
<evidence type="ECO:0000313" key="1">
    <source>
        <dbReference type="EMBL" id="GCD32664.1"/>
    </source>
</evidence>
<protein>
    <submittedName>
        <fullName evidence="1">Uncharacterized protein</fullName>
    </submittedName>
</protein>
<dbReference type="RefSeq" id="WP_125043280.1">
    <property type="nucleotide sequence ID" value="NZ_BHZC01000001.1"/>
</dbReference>
<accession>A0A7U9PXZ1</accession>
<gene>
    <name evidence="1" type="ORF">OEIGOIKO_00381</name>
</gene>
<dbReference type="GeneID" id="95626958"/>
<name>A0A7U9PXZ1_9ACTN</name>
<dbReference type="EMBL" id="BHZC01000001">
    <property type="protein sequence ID" value="GCD32664.1"/>
    <property type="molecule type" value="Genomic_DNA"/>
</dbReference>
<dbReference type="AlphaFoldDB" id="A0A7U9PXZ1"/>